<dbReference type="Gene3D" id="3.40.630.30">
    <property type="match status" value="1"/>
</dbReference>
<protein>
    <submittedName>
        <fullName evidence="2">N-acetyltransferase</fullName>
    </submittedName>
</protein>
<proteinExistence type="predicted"/>
<dbReference type="CDD" id="cd04301">
    <property type="entry name" value="NAT_SF"/>
    <property type="match status" value="1"/>
</dbReference>
<dbReference type="InterPro" id="IPR016181">
    <property type="entry name" value="Acyl_CoA_acyltransferase"/>
</dbReference>
<dbReference type="RefSeq" id="WP_095998006.1">
    <property type="nucleotide sequence ID" value="NZ_NSLI01000003.1"/>
</dbReference>
<dbReference type="PANTHER" id="PTHR31435">
    <property type="entry name" value="PROTEIN NATD1"/>
    <property type="match status" value="1"/>
</dbReference>
<organism evidence="2 3">
    <name type="scientific">Sphingomonas lenta</name>
    <dbReference type="NCBI Taxonomy" id="1141887"/>
    <lineage>
        <taxon>Bacteria</taxon>
        <taxon>Pseudomonadati</taxon>
        <taxon>Pseudomonadota</taxon>
        <taxon>Alphaproteobacteria</taxon>
        <taxon>Sphingomonadales</taxon>
        <taxon>Sphingomonadaceae</taxon>
        <taxon>Sphingomonas</taxon>
    </lineage>
</organism>
<dbReference type="Pfam" id="PF14542">
    <property type="entry name" value="Acetyltransf_CG"/>
    <property type="match status" value="1"/>
</dbReference>
<dbReference type="InterPro" id="IPR031165">
    <property type="entry name" value="GNAT_YJDJ"/>
</dbReference>
<reference evidence="3" key="1">
    <citation type="submission" date="2017-09" db="EMBL/GenBank/DDBJ databases">
        <authorList>
            <person name="Feng G."/>
            <person name="Zhu H."/>
        </authorList>
    </citation>
    <scope>NUCLEOTIDE SEQUENCE [LARGE SCALE GENOMIC DNA]</scope>
    <source>
        <strain evidence="3">1PNM-20</strain>
    </source>
</reference>
<dbReference type="SUPFAM" id="SSF55729">
    <property type="entry name" value="Acyl-CoA N-acyltransferases (Nat)"/>
    <property type="match status" value="1"/>
</dbReference>
<evidence type="ECO:0000259" key="1">
    <source>
        <dbReference type="PROSITE" id="PS51729"/>
    </source>
</evidence>
<dbReference type="InterPro" id="IPR045057">
    <property type="entry name" value="Gcn5-rel_NAT"/>
</dbReference>
<keyword evidence="3" id="KW-1185">Reference proteome</keyword>
<sequence>MTDVRRNDAEQRYELEIDGLTAIAAYRMEDGAVAFTHTVVPPELEGRGIGSRLIKGALDDVRARGLRFVPLCTFVAGYAERHPEVRDLLAR</sequence>
<evidence type="ECO:0000313" key="3">
    <source>
        <dbReference type="Proteomes" id="UP000218151"/>
    </source>
</evidence>
<dbReference type="Proteomes" id="UP000218151">
    <property type="component" value="Unassembled WGS sequence"/>
</dbReference>
<name>A0A2A2SEY3_9SPHN</name>
<feature type="domain" description="N-acetyltransferase" evidence="1">
    <location>
        <begin position="5"/>
        <end position="90"/>
    </location>
</feature>
<dbReference type="GO" id="GO:0016740">
    <property type="term" value="F:transferase activity"/>
    <property type="evidence" value="ECO:0007669"/>
    <property type="project" value="UniProtKB-KW"/>
</dbReference>
<accession>A0A2A2SEY3</accession>
<dbReference type="PROSITE" id="PS51729">
    <property type="entry name" value="GNAT_YJDJ"/>
    <property type="match status" value="1"/>
</dbReference>
<dbReference type="AlphaFoldDB" id="A0A2A2SEY3"/>
<dbReference type="EMBL" id="NSLI01000003">
    <property type="protein sequence ID" value="PAX07763.1"/>
    <property type="molecule type" value="Genomic_DNA"/>
</dbReference>
<evidence type="ECO:0000313" key="2">
    <source>
        <dbReference type="EMBL" id="PAX07763.1"/>
    </source>
</evidence>
<keyword evidence="2" id="KW-0808">Transferase</keyword>
<dbReference type="PANTHER" id="PTHR31435:SF10">
    <property type="entry name" value="BSR4717 PROTEIN"/>
    <property type="match status" value="1"/>
</dbReference>
<gene>
    <name evidence="2" type="ORF">CKY28_09010</name>
</gene>
<comment type="caution">
    <text evidence="2">The sequence shown here is derived from an EMBL/GenBank/DDBJ whole genome shotgun (WGS) entry which is preliminary data.</text>
</comment>
<dbReference type="OrthoDB" id="9800945at2"/>